<feature type="transmembrane region" description="Helical" evidence="6">
    <location>
        <begin position="265"/>
        <end position="284"/>
    </location>
</feature>
<feature type="transmembrane region" description="Helical" evidence="6">
    <location>
        <begin position="124"/>
        <end position="143"/>
    </location>
</feature>
<feature type="transmembrane region" description="Helical" evidence="6">
    <location>
        <begin position="7"/>
        <end position="31"/>
    </location>
</feature>
<evidence type="ECO:0000256" key="3">
    <source>
        <dbReference type="ARBA" id="ARBA00022692"/>
    </source>
</evidence>
<comment type="caution">
    <text evidence="8">The sequence shown here is derived from an EMBL/GenBank/DDBJ whole genome shotgun (WGS) entry which is preliminary data.</text>
</comment>
<feature type="transmembrane region" description="Helical" evidence="6">
    <location>
        <begin position="67"/>
        <end position="87"/>
    </location>
</feature>
<dbReference type="Pfam" id="PF00892">
    <property type="entry name" value="EamA"/>
    <property type="match status" value="2"/>
</dbReference>
<evidence type="ECO:0000256" key="6">
    <source>
        <dbReference type="SAM" id="Phobius"/>
    </source>
</evidence>
<feature type="transmembrane region" description="Helical" evidence="6">
    <location>
        <begin position="179"/>
        <end position="200"/>
    </location>
</feature>
<comment type="similarity">
    <text evidence="2">Belongs to the EamA transporter family.</text>
</comment>
<gene>
    <name evidence="8" type="ORF">ENY07_01055</name>
</gene>
<evidence type="ECO:0000256" key="5">
    <source>
        <dbReference type="ARBA" id="ARBA00023136"/>
    </source>
</evidence>
<protein>
    <submittedName>
        <fullName evidence="8">DMT family transporter</fullName>
    </submittedName>
</protein>
<evidence type="ECO:0000256" key="2">
    <source>
        <dbReference type="ARBA" id="ARBA00007362"/>
    </source>
</evidence>
<keyword evidence="3 6" id="KW-0812">Transmembrane</keyword>
<keyword evidence="4 6" id="KW-1133">Transmembrane helix</keyword>
<accession>A0A8J4M517</accession>
<dbReference type="AlphaFoldDB" id="A0A8J4M517"/>
<evidence type="ECO:0000313" key="8">
    <source>
        <dbReference type="EMBL" id="HGC41802.1"/>
    </source>
</evidence>
<organism evidence="8">
    <name type="scientific">Acidicaldus sp</name>
    <dbReference type="NCBI Taxonomy" id="1872105"/>
    <lineage>
        <taxon>Bacteria</taxon>
        <taxon>Pseudomonadati</taxon>
        <taxon>Pseudomonadota</taxon>
        <taxon>Alphaproteobacteria</taxon>
        <taxon>Acetobacterales</taxon>
        <taxon>Acetobacteraceae</taxon>
        <taxon>Acidicaldus</taxon>
    </lineage>
</organism>
<proteinExistence type="inferred from homology"/>
<dbReference type="SUPFAM" id="SSF103481">
    <property type="entry name" value="Multidrug resistance efflux transporter EmrE"/>
    <property type="match status" value="2"/>
</dbReference>
<feature type="transmembrane region" description="Helical" evidence="6">
    <location>
        <begin position="149"/>
        <end position="167"/>
    </location>
</feature>
<comment type="subcellular location">
    <subcellularLocation>
        <location evidence="1">Membrane</location>
        <topology evidence="1">Multi-pass membrane protein</topology>
    </subcellularLocation>
</comment>
<feature type="transmembrane region" description="Helical" evidence="6">
    <location>
        <begin position="37"/>
        <end position="55"/>
    </location>
</feature>
<dbReference type="InterPro" id="IPR050638">
    <property type="entry name" value="AA-Vitamin_Transporters"/>
</dbReference>
<feature type="transmembrane region" description="Helical" evidence="6">
    <location>
        <begin position="206"/>
        <end position="231"/>
    </location>
</feature>
<dbReference type="EMBL" id="DTQM01000020">
    <property type="protein sequence ID" value="HGC41802.1"/>
    <property type="molecule type" value="Genomic_DNA"/>
</dbReference>
<dbReference type="PANTHER" id="PTHR32322">
    <property type="entry name" value="INNER MEMBRANE TRANSPORTER"/>
    <property type="match status" value="1"/>
</dbReference>
<evidence type="ECO:0000259" key="7">
    <source>
        <dbReference type="Pfam" id="PF00892"/>
    </source>
</evidence>
<keyword evidence="5 6" id="KW-0472">Membrane</keyword>
<sequence length="286" mass="29330">MGLDPFLLAPVVFLGLWSSGFICIKIGLAYADPLTFLALRYVCVLALLAPVLLVVRPRLPRGREWRDLVVVGLLIQFGYFAGCYLAVEFGLSAGGLALITSLQPILVALLAPRLVGGRVGGAQWAGMALGLAGAGVVIVSRAAVGQVTALGIGFALAALAGMTAGTLYEKQRGAAHHPLSAITVQYGVGLAATLPLAFLIEPMHIAWTAPLLGALAYLVLANSLIAVSLLLAMIRRGAVARVSALFFLVPPTAALIAWGLTGEHLAPLGWGGMALAAAGVAVAARG</sequence>
<feature type="domain" description="EamA" evidence="7">
    <location>
        <begin position="16"/>
        <end position="138"/>
    </location>
</feature>
<feature type="transmembrane region" description="Helical" evidence="6">
    <location>
        <begin position="238"/>
        <end position="259"/>
    </location>
</feature>
<evidence type="ECO:0000256" key="4">
    <source>
        <dbReference type="ARBA" id="ARBA00022989"/>
    </source>
</evidence>
<evidence type="ECO:0000256" key="1">
    <source>
        <dbReference type="ARBA" id="ARBA00004141"/>
    </source>
</evidence>
<dbReference type="InterPro" id="IPR000620">
    <property type="entry name" value="EamA_dom"/>
</dbReference>
<name>A0A8J4M517_9PROT</name>
<dbReference type="PANTHER" id="PTHR32322:SF2">
    <property type="entry name" value="EAMA DOMAIN-CONTAINING PROTEIN"/>
    <property type="match status" value="1"/>
</dbReference>
<feature type="domain" description="EamA" evidence="7">
    <location>
        <begin position="150"/>
        <end position="283"/>
    </location>
</feature>
<feature type="transmembrane region" description="Helical" evidence="6">
    <location>
        <begin position="93"/>
        <end position="112"/>
    </location>
</feature>
<reference evidence="8" key="1">
    <citation type="journal article" date="2020" name="mSystems">
        <title>Genome- and Community-Level Interaction Insights into Carbon Utilization and Element Cycling Functions of Hydrothermarchaeota in Hydrothermal Sediment.</title>
        <authorList>
            <person name="Zhou Z."/>
            <person name="Liu Y."/>
            <person name="Xu W."/>
            <person name="Pan J."/>
            <person name="Luo Z.H."/>
            <person name="Li M."/>
        </authorList>
    </citation>
    <scope>NUCLEOTIDE SEQUENCE</scope>
    <source>
        <strain evidence="8">SpSt-997</strain>
    </source>
</reference>
<dbReference type="InterPro" id="IPR037185">
    <property type="entry name" value="EmrE-like"/>
</dbReference>
<dbReference type="GO" id="GO:0016020">
    <property type="term" value="C:membrane"/>
    <property type="evidence" value="ECO:0007669"/>
    <property type="project" value="UniProtKB-SubCell"/>
</dbReference>